<organism evidence="1 2">
    <name type="scientific">Albimonas donghaensis</name>
    <dbReference type="NCBI Taxonomy" id="356660"/>
    <lineage>
        <taxon>Bacteria</taxon>
        <taxon>Pseudomonadati</taxon>
        <taxon>Pseudomonadota</taxon>
        <taxon>Alphaproteobacteria</taxon>
        <taxon>Rhodobacterales</taxon>
        <taxon>Paracoccaceae</taxon>
        <taxon>Albimonas</taxon>
    </lineage>
</organism>
<dbReference type="PANTHER" id="PTHR38605:SF1">
    <property type="entry name" value="ATPASE"/>
    <property type="match status" value="1"/>
</dbReference>
<dbReference type="EMBL" id="FNMZ01000003">
    <property type="protein sequence ID" value="SDX16352.1"/>
    <property type="molecule type" value="Genomic_DNA"/>
</dbReference>
<reference evidence="1 2" key="1">
    <citation type="submission" date="2016-10" db="EMBL/GenBank/DDBJ databases">
        <authorList>
            <person name="de Groot N.N."/>
        </authorList>
    </citation>
    <scope>NUCLEOTIDE SEQUENCE [LARGE SCALE GENOMIC DNA]</scope>
    <source>
        <strain evidence="1 2">DSM 17890</strain>
    </source>
</reference>
<dbReference type="PIRSF" id="PIRSF019381">
    <property type="entry name" value="YcjX"/>
    <property type="match status" value="1"/>
</dbReference>
<evidence type="ECO:0000313" key="2">
    <source>
        <dbReference type="Proteomes" id="UP000199118"/>
    </source>
</evidence>
<dbReference type="PANTHER" id="PTHR38605">
    <property type="entry name" value="ATPASE-RELATED"/>
    <property type="match status" value="1"/>
</dbReference>
<evidence type="ECO:0008006" key="3">
    <source>
        <dbReference type="Google" id="ProtNLM"/>
    </source>
</evidence>
<dbReference type="Pfam" id="PF04317">
    <property type="entry name" value="DUF463"/>
    <property type="match status" value="1"/>
</dbReference>
<dbReference type="AlphaFoldDB" id="A0A1H2ZFU2"/>
<dbReference type="RefSeq" id="WP_092681963.1">
    <property type="nucleotide sequence ID" value="NZ_FNMZ01000003.1"/>
</dbReference>
<sequence length="468" mass="50663">MGLFDIADDIARWVEDAQEGVASLTEPTLRLGVTGLARAGKTVFITSLVANLLDRGRMAGLDAQASGRIEAAALRPGPDRETPRFDYETHRAALLAPEPSWPQSTRRISTLRVSFRTRPTGLIGGLTGPGALHLDITDYPGEWLLDLPLMSRSYAAWSAEAFAAARTPARAPLAAEWLAKAETAADAPFSEDAARTLATAFTAYLGACREAGLSGLAPGRFLLPGELEGSPALAFAPLPPGPRKGLRAELDRRYEAYKRVVVKPFFRDHFAKLDRQVVLVDLLSALDSGPAAVQDLRQALPQVLEAFRPGDRSWLAPILGKRIDRILFAATKADHIHHAQHDRLTAILRALLREAEDRAAFKGARTRAMAIAALRATTEQEIERDGRRLSCVRGRLETTGREAALYPGPLPESPAALLAAAASGAETWPDNDFRAMAFAPPRFAPKPGDGPPHIRLDRAAEFLIGDRL</sequence>
<name>A0A1H2ZFU2_9RHOB</name>
<dbReference type="OrthoDB" id="9777645at2"/>
<gene>
    <name evidence="1" type="ORF">SAMN05444336_103493</name>
</gene>
<dbReference type="InterPro" id="IPR007413">
    <property type="entry name" value="YcjX-like"/>
</dbReference>
<protein>
    <recommendedName>
        <fullName evidence="3">YcjX family protein</fullName>
    </recommendedName>
</protein>
<proteinExistence type="predicted"/>
<dbReference type="STRING" id="356660.SAMN05444336_103493"/>
<accession>A0A1H2ZFU2</accession>
<evidence type="ECO:0000313" key="1">
    <source>
        <dbReference type="EMBL" id="SDX16352.1"/>
    </source>
</evidence>
<keyword evidence="2" id="KW-1185">Reference proteome</keyword>
<dbReference type="Proteomes" id="UP000199118">
    <property type="component" value="Unassembled WGS sequence"/>
</dbReference>